<dbReference type="NCBIfam" id="TIGR03599">
    <property type="entry name" value="YloV"/>
    <property type="match status" value="1"/>
</dbReference>
<dbReference type="EMBL" id="CAFBMR010000007">
    <property type="protein sequence ID" value="CAB4904863.1"/>
    <property type="molecule type" value="Genomic_DNA"/>
</dbReference>
<dbReference type="PANTHER" id="PTHR33434:SF4">
    <property type="entry name" value="PHOSPHATASE PROTEIN"/>
    <property type="match status" value="1"/>
</dbReference>
<dbReference type="Pfam" id="PF13684">
    <property type="entry name" value="FakA-like_C"/>
    <property type="match status" value="1"/>
</dbReference>
<protein>
    <submittedName>
        <fullName evidence="2">Unannotated protein</fullName>
    </submittedName>
</protein>
<dbReference type="InterPro" id="IPR019986">
    <property type="entry name" value="YloV-like"/>
</dbReference>
<dbReference type="AlphaFoldDB" id="A0A6J7GL39"/>
<dbReference type="PROSITE" id="PS51480">
    <property type="entry name" value="DHAL"/>
    <property type="match status" value="1"/>
</dbReference>
<dbReference type="GO" id="GO:0006071">
    <property type="term" value="P:glycerol metabolic process"/>
    <property type="evidence" value="ECO:0007669"/>
    <property type="project" value="InterPro"/>
</dbReference>
<dbReference type="InterPro" id="IPR048394">
    <property type="entry name" value="FakA-like_M"/>
</dbReference>
<reference evidence="2" key="1">
    <citation type="submission" date="2020-05" db="EMBL/GenBank/DDBJ databases">
        <authorList>
            <person name="Chiriac C."/>
            <person name="Salcher M."/>
            <person name="Ghai R."/>
            <person name="Kavagutti S V."/>
        </authorList>
    </citation>
    <scope>NUCLEOTIDE SEQUENCE</scope>
</reference>
<dbReference type="InterPro" id="IPR036117">
    <property type="entry name" value="DhaL_dom_sf"/>
</dbReference>
<sequence length="528" mass="54630">MAAIVNVDTVRQWIQVSLESLGAQRAAIDSLNVFPVPDGDTGTNMYMTLESTAEAIEVAAARPDVTLTEVGAAMARGALLGARGNSGVILAQILRAFAEELRGIPDGAAFDGPLVRRALRRASDLAYRAVAAPVEGTILTVARAAADAAEASEGNGVVSVVEAGAAGARAALAQTTEMLPALRRAGVVDSGGAGLVVVYDAMMDVLTGIRRPHVPVRAAPATVHEIQEEYGGPAYEVMYLLDATEAGVDALRPRLEALGDSLVVVGGDPLWNVHVHVDDAGAAVEAALEVGRPHRIRITHLQTLIPEPKGGRSLVVVVHGPGVAAMLAEGGAVVVPAEPARRPSTREILQAIDRCEGSDVIVLPSDRDTRAVAEAAAEEARAQGRRVAVIPTRSVVQSLAAVAVHEPSALFEDDVIAMTRAASATHYGAVTTAAREALTSVGECRAGDVLGLADGDIVHIGNDSYVVAQAVIERMLTTGSELVTVVAGLGSAGLPEALETWLARVHPGIDMVVYDGGQPLWPLIIGVE</sequence>
<dbReference type="Pfam" id="PF21645">
    <property type="entry name" value="FakA-like_M"/>
    <property type="match status" value="1"/>
</dbReference>
<dbReference type="PANTHER" id="PTHR33434">
    <property type="entry name" value="DEGV DOMAIN-CONTAINING PROTEIN DR_1986-RELATED"/>
    <property type="match status" value="1"/>
</dbReference>
<dbReference type="InterPro" id="IPR050270">
    <property type="entry name" value="DegV_domain_contain"/>
</dbReference>
<gene>
    <name evidence="2" type="ORF">UFOPK3610_00349</name>
</gene>
<evidence type="ECO:0000313" key="2">
    <source>
        <dbReference type="EMBL" id="CAB4904863.1"/>
    </source>
</evidence>
<evidence type="ECO:0000259" key="1">
    <source>
        <dbReference type="PROSITE" id="PS51480"/>
    </source>
</evidence>
<dbReference type="Pfam" id="PF02734">
    <property type="entry name" value="Dak2"/>
    <property type="match status" value="1"/>
</dbReference>
<dbReference type="SUPFAM" id="SSF101473">
    <property type="entry name" value="DhaL-like"/>
    <property type="match status" value="1"/>
</dbReference>
<dbReference type="Gene3D" id="1.25.40.340">
    <property type="match status" value="1"/>
</dbReference>
<dbReference type="SMART" id="SM01121">
    <property type="entry name" value="Dak1_2"/>
    <property type="match status" value="1"/>
</dbReference>
<dbReference type="GO" id="GO:0004371">
    <property type="term" value="F:glycerone kinase activity"/>
    <property type="evidence" value="ECO:0007669"/>
    <property type="project" value="InterPro"/>
</dbReference>
<accession>A0A6J7GL39</accession>
<proteinExistence type="predicted"/>
<dbReference type="InterPro" id="IPR033470">
    <property type="entry name" value="FakA-like_C"/>
</dbReference>
<feature type="domain" description="DhaL" evidence="1">
    <location>
        <begin position="8"/>
        <end position="204"/>
    </location>
</feature>
<name>A0A6J7GL39_9ZZZZ</name>
<dbReference type="SMART" id="SM01120">
    <property type="entry name" value="Dak2"/>
    <property type="match status" value="1"/>
</dbReference>
<dbReference type="InterPro" id="IPR004007">
    <property type="entry name" value="DhaL_dom"/>
</dbReference>
<organism evidence="2">
    <name type="scientific">freshwater metagenome</name>
    <dbReference type="NCBI Taxonomy" id="449393"/>
    <lineage>
        <taxon>unclassified sequences</taxon>
        <taxon>metagenomes</taxon>
        <taxon>ecological metagenomes</taxon>
    </lineage>
</organism>